<gene>
    <name evidence="1" type="ORF">QHF89_38500</name>
</gene>
<evidence type="ECO:0000313" key="2">
    <source>
        <dbReference type="Proteomes" id="UP001160301"/>
    </source>
</evidence>
<dbReference type="RefSeq" id="WP_136972250.1">
    <property type="nucleotide sequence ID" value="NZ_JARZHI010000059.1"/>
</dbReference>
<proteinExistence type="predicted"/>
<evidence type="ECO:0000313" key="1">
    <source>
        <dbReference type="EMBL" id="MDI1435457.1"/>
    </source>
</evidence>
<comment type="caution">
    <text evidence="1">The sequence shown here is derived from an EMBL/GenBank/DDBJ whole genome shotgun (WGS) entry which is preliminary data.</text>
</comment>
<sequence length="115" mass="11873">MTLNARPDEHPALVGSRIRTDGEQLYVQTNSGDLLAAKVDGSSTSLVLDDSKLGFFTVNGAEVYAKTGAGIVKVATSGGTPATVVAGANAAAIAVGEKDVVWFDNDKNQLLRAPK</sequence>
<name>A0ABT6P4C4_9BACT</name>
<dbReference type="EMBL" id="JARZHI010000059">
    <property type="protein sequence ID" value="MDI1435457.1"/>
    <property type="molecule type" value="Genomic_DNA"/>
</dbReference>
<reference evidence="1 2" key="1">
    <citation type="submission" date="2023-04" db="EMBL/GenBank/DDBJ databases">
        <title>The genome sequence of Polyangium sorediatum DSM14670.</title>
        <authorList>
            <person name="Zhang X."/>
        </authorList>
    </citation>
    <scope>NUCLEOTIDE SEQUENCE [LARGE SCALE GENOMIC DNA]</scope>
    <source>
        <strain evidence="1 2">DSM 14670</strain>
    </source>
</reference>
<accession>A0ABT6P4C4</accession>
<dbReference type="Proteomes" id="UP001160301">
    <property type="component" value="Unassembled WGS sequence"/>
</dbReference>
<protein>
    <submittedName>
        <fullName evidence="1">Uncharacterized protein</fullName>
    </submittedName>
</protein>
<keyword evidence="2" id="KW-1185">Reference proteome</keyword>
<organism evidence="1 2">
    <name type="scientific">Polyangium sorediatum</name>
    <dbReference type="NCBI Taxonomy" id="889274"/>
    <lineage>
        <taxon>Bacteria</taxon>
        <taxon>Pseudomonadati</taxon>
        <taxon>Myxococcota</taxon>
        <taxon>Polyangia</taxon>
        <taxon>Polyangiales</taxon>
        <taxon>Polyangiaceae</taxon>
        <taxon>Polyangium</taxon>
    </lineage>
</organism>